<comment type="caution">
    <text evidence="1">The sequence shown here is derived from an EMBL/GenBank/DDBJ whole genome shotgun (WGS) entry which is preliminary data.</text>
</comment>
<organism evidence="1 2">
    <name type="scientific">Dreissena polymorpha</name>
    <name type="common">Zebra mussel</name>
    <name type="synonym">Mytilus polymorpha</name>
    <dbReference type="NCBI Taxonomy" id="45954"/>
    <lineage>
        <taxon>Eukaryota</taxon>
        <taxon>Metazoa</taxon>
        <taxon>Spiralia</taxon>
        <taxon>Lophotrochozoa</taxon>
        <taxon>Mollusca</taxon>
        <taxon>Bivalvia</taxon>
        <taxon>Autobranchia</taxon>
        <taxon>Heteroconchia</taxon>
        <taxon>Euheterodonta</taxon>
        <taxon>Imparidentia</taxon>
        <taxon>Neoheterodontei</taxon>
        <taxon>Myida</taxon>
        <taxon>Dreissenoidea</taxon>
        <taxon>Dreissenidae</taxon>
        <taxon>Dreissena</taxon>
    </lineage>
</organism>
<dbReference type="Proteomes" id="UP000828390">
    <property type="component" value="Unassembled WGS sequence"/>
</dbReference>
<gene>
    <name evidence="1" type="ORF">DPMN_035631</name>
</gene>
<sequence length="77" mass="8990">MATSENVKNVCLQRNKEFSDIEKEFVTQVSKGPYSHKYRAQNLQVVKVGIVSVVMRKKHDFEIAVYSHRVIRIIIRV</sequence>
<dbReference type="AlphaFoldDB" id="A0A9D4RN62"/>
<reference evidence="1" key="1">
    <citation type="journal article" date="2019" name="bioRxiv">
        <title>The Genome of the Zebra Mussel, Dreissena polymorpha: A Resource for Invasive Species Research.</title>
        <authorList>
            <person name="McCartney M.A."/>
            <person name="Auch B."/>
            <person name="Kono T."/>
            <person name="Mallez S."/>
            <person name="Zhang Y."/>
            <person name="Obille A."/>
            <person name="Becker A."/>
            <person name="Abrahante J.E."/>
            <person name="Garbe J."/>
            <person name="Badalamenti J.P."/>
            <person name="Herman A."/>
            <person name="Mangelson H."/>
            <person name="Liachko I."/>
            <person name="Sullivan S."/>
            <person name="Sone E.D."/>
            <person name="Koren S."/>
            <person name="Silverstein K.A.T."/>
            <person name="Beckman K.B."/>
            <person name="Gohl D.M."/>
        </authorList>
    </citation>
    <scope>NUCLEOTIDE SEQUENCE</scope>
    <source>
        <strain evidence="1">Duluth1</strain>
        <tissue evidence="1">Whole animal</tissue>
    </source>
</reference>
<proteinExistence type="predicted"/>
<keyword evidence="2" id="KW-1185">Reference proteome</keyword>
<accession>A0A9D4RN62</accession>
<reference evidence="1" key="2">
    <citation type="submission" date="2020-11" db="EMBL/GenBank/DDBJ databases">
        <authorList>
            <person name="McCartney M.A."/>
            <person name="Auch B."/>
            <person name="Kono T."/>
            <person name="Mallez S."/>
            <person name="Becker A."/>
            <person name="Gohl D.M."/>
            <person name="Silverstein K.A.T."/>
            <person name="Koren S."/>
            <person name="Bechman K.B."/>
            <person name="Herman A."/>
            <person name="Abrahante J.E."/>
            <person name="Garbe J."/>
        </authorList>
    </citation>
    <scope>NUCLEOTIDE SEQUENCE</scope>
    <source>
        <strain evidence="1">Duluth1</strain>
        <tissue evidence="1">Whole animal</tissue>
    </source>
</reference>
<evidence type="ECO:0000313" key="1">
    <source>
        <dbReference type="EMBL" id="KAH3872415.1"/>
    </source>
</evidence>
<evidence type="ECO:0000313" key="2">
    <source>
        <dbReference type="Proteomes" id="UP000828390"/>
    </source>
</evidence>
<protein>
    <submittedName>
        <fullName evidence="1">Uncharacterized protein</fullName>
    </submittedName>
</protein>
<dbReference type="EMBL" id="JAIWYP010000002">
    <property type="protein sequence ID" value="KAH3872415.1"/>
    <property type="molecule type" value="Genomic_DNA"/>
</dbReference>
<name>A0A9D4RN62_DREPO</name>